<evidence type="ECO:0000256" key="1">
    <source>
        <dbReference type="SAM" id="Phobius"/>
    </source>
</evidence>
<dbReference type="Gene3D" id="3.30.1490.20">
    <property type="entry name" value="ATP-grasp fold, A domain"/>
    <property type="match status" value="1"/>
</dbReference>
<evidence type="ECO:0008006" key="4">
    <source>
        <dbReference type="Google" id="ProtNLM"/>
    </source>
</evidence>
<reference evidence="2 3" key="2">
    <citation type="journal article" date="2012" name="Stand. Genomic Sci.">
        <title>Complete genome sequence of the aquatic bacterium Runella slithyformis type strain (LSU 4(T)).</title>
        <authorList>
            <person name="Copeland A."/>
            <person name="Zhang X."/>
            <person name="Misra M."/>
            <person name="Lapidus A."/>
            <person name="Nolan M."/>
            <person name="Lucas S."/>
            <person name="Deshpande S."/>
            <person name="Cheng J.F."/>
            <person name="Tapia R."/>
            <person name="Goodwin L.A."/>
            <person name="Pitluck S."/>
            <person name="Liolios K."/>
            <person name="Pagani I."/>
            <person name="Ivanova N."/>
            <person name="Mikhailova N."/>
            <person name="Pati A."/>
            <person name="Chen A."/>
            <person name="Palaniappan K."/>
            <person name="Land M."/>
            <person name="Hauser L."/>
            <person name="Pan C."/>
            <person name="Jeffries C.D."/>
            <person name="Detter J.C."/>
            <person name="Brambilla E.M."/>
            <person name="Rohde M."/>
            <person name="Djao O.D."/>
            <person name="Goker M."/>
            <person name="Sikorski J."/>
            <person name="Tindall B.J."/>
            <person name="Woyke T."/>
            <person name="Bristow J."/>
            <person name="Eisen J.A."/>
            <person name="Markowitz V."/>
            <person name="Hugenholtz P."/>
            <person name="Kyrpides N.C."/>
            <person name="Klenk H.P."/>
            <person name="Mavromatis K."/>
        </authorList>
    </citation>
    <scope>NUCLEOTIDE SEQUENCE [LARGE SCALE GENOMIC DNA]</scope>
    <source>
        <strain evidence="3">ATCC 29530 / DSM 19594 / LMG 11500 / NCIMB 11436 / LSU 4</strain>
    </source>
</reference>
<name>A0A7U4E681_RUNSL</name>
<accession>A0A7U4E681</accession>
<proteinExistence type="predicted"/>
<dbReference type="EMBL" id="CP002859">
    <property type="protein sequence ID" value="AEI49331.1"/>
    <property type="molecule type" value="Genomic_DNA"/>
</dbReference>
<sequence>MFSNVRFPLWLVKLFNYEYWTWWVFFLPLAPYWLYLALRNRSLTYFTAVNTCIPDGGVFGESKNDILSQIAPRYLPTGTFVQREEAWESVQQKLIQAGIAFPLIVKPDVGGRGFRVHKINDVQHLQRYLNDTPQPVIIQEYVAYELEFGVMYARMPGEPGGRITSITQKEFLSVTGDGRSTVGELLAQNTRARFAMGELRERVNEAWNDVVPAGQRRYIQPIGNHCLGTKFLNANHLINRRLTAVFDQIALPIEGFYYGRFDLKVSNLEDFYQGRNIKILELNGATSEPGHVYDPNYRLWKAYRDIMHNMRIVADISAANIRRGIKPTPLNQLLQTSRAFFAMSGQL</sequence>
<protein>
    <recommendedName>
        <fullName evidence="4">ATP-grasp domain-containing protein</fullName>
    </recommendedName>
</protein>
<dbReference type="InterPro" id="IPR013815">
    <property type="entry name" value="ATP_grasp_subdomain_1"/>
</dbReference>
<dbReference type="Proteomes" id="UP000000493">
    <property type="component" value="Chromosome"/>
</dbReference>
<evidence type="ECO:0000313" key="2">
    <source>
        <dbReference type="EMBL" id="AEI49331.1"/>
    </source>
</evidence>
<dbReference type="GO" id="GO:0005524">
    <property type="term" value="F:ATP binding"/>
    <property type="evidence" value="ECO:0007669"/>
    <property type="project" value="InterPro"/>
</dbReference>
<evidence type="ECO:0000313" key="3">
    <source>
        <dbReference type="Proteomes" id="UP000000493"/>
    </source>
</evidence>
<dbReference type="SUPFAM" id="SSF56059">
    <property type="entry name" value="Glutathione synthetase ATP-binding domain-like"/>
    <property type="match status" value="1"/>
</dbReference>
<keyword evidence="1" id="KW-0472">Membrane</keyword>
<dbReference type="RefSeq" id="WP_013928640.1">
    <property type="nucleotide sequence ID" value="NC_015703.1"/>
</dbReference>
<keyword evidence="1" id="KW-0812">Transmembrane</keyword>
<keyword evidence="1" id="KW-1133">Transmembrane helix</keyword>
<keyword evidence="3" id="KW-1185">Reference proteome</keyword>
<feature type="transmembrane region" description="Helical" evidence="1">
    <location>
        <begin position="20"/>
        <end position="38"/>
    </location>
</feature>
<dbReference type="KEGG" id="rsi:Runsl_2943"/>
<reference evidence="3" key="1">
    <citation type="submission" date="2011-06" db="EMBL/GenBank/DDBJ databases">
        <title>The complete genome of chromosome of Runella slithyformis DSM 19594.</title>
        <authorList>
            <consortium name="US DOE Joint Genome Institute (JGI-PGF)"/>
            <person name="Lucas S."/>
            <person name="Han J."/>
            <person name="Lapidus A."/>
            <person name="Bruce D."/>
            <person name="Goodwin L."/>
            <person name="Pitluck S."/>
            <person name="Peters L."/>
            <person name="Kyrpides N."/>
            <person name="Mavromatis K."/>
            <person name="Ivanova N."/>
            <person name="Ovchinnikova G."/>
            <person name="Zhang X."/>
            <person name="Misra M."/>
            <person name="Detter J.C."/>
            <person name="Tapia R."/>
            <person name="Han C."/>
            <person name="Land M."/>
            <person name="Hauser L."/>
            <person name="Markowitz V."/>
            <person name="Cheng J.-F."/>
            <person name="Hugenholtz P."/>
            <person name="Woyke T."/>
            <person name="Wu D."/>
            <person name="Tindall B."/>
            <person name="Faehrich R."/>
            <person name="Brambilla E."/>
            <person name="Klenk H.-P."/>
            <person name="Eisen J.A."/>
        </authorList>
    </citation>
    <scope>NUCLEOTIDE SEQUENCE [LARGE SCALE GENOMIC DNA]</scope>
    <source>
        <strain evidence="3">ATCC 29530 / DSM 19594 / LMG 11500 / NCIMB 11436 / LSU 4</strain>
    </source>
</reference>
<dbReference type="AlphaFoldDB" id="A0A7U4E681"/>
<gene>
    <name evidence="2" type="ordered locus">Runsl_2943</name>
</gene>
<organism evidence="2 3">
    <name type="scientific">Runella slithyformis (strain ATCC 29530 / DSM 19594 / LMG 11500 / NCIMB 11436 / LSU 4)</name>
    <dbReference type="NCBI Taxonomy" id="761193"/>
    <lineage>
        <taxon>Bacteria</taxon>
        <taxon>Pseudomonadati</taxon>
        <taxon>Bacteroidota</taxon>
        <taxon>Cytophagia</taxon>
        <taxon>Cytophagales</taxon>
        <taxon>Spirosomataceae</taxon>
        <taxon>Runella</taxon>
    </lineage>
</organism>